<dbReference type="RefSeq" id="XP_002131817.1">
    <property type="nucleotide sequence ID" value="XM_002131781.4"/>
</dbReference>
<proteinExistence type="predicted"/>
<name>H2Y023_CIOIN</name>
<evidence type="ECO:0000256" key="1">
    <source>
        <dbReference type="ARBA" id="ARBA00022481"/>
    </source>
</evidence>
<sequence length="83" mass="9240">MSEKCAGCGKTVYFAEKITAIKKTWHKPCLRCEKCKKTLQPGKLSEHDDKPYCNIPCYSALFGPKGYGHGGTESHSYEAAPRK</sequence>
<dbReference type="GeneTree" id="ENSGT00940000164671"/>
<accession>H2Y023</accession>
<reference evidence="10" key="4">
    <citation type="submission" date="2025-09" db="UniProtKB">
        <authorList>
            <consortium name="Ensembl"/>
        </authorList>
    </citation>
    <scope>IDENTIFICATION</scope>
</reference>
<dbReference type="GO" id="GO:0060047">
    <property type="term" value="P:heart contraction"/>
    <property type="evidence" value="ECO:0007669"/>
    <property type="project" value="Ensembl"/>
</dbReference>
<dbReference type="HOGENOM" id="CLU_026811_4_1_1"/>
<evidence type="ECO:0000256" key="2">
    <source>
        <dbReference type="ARBA" id="ARBA00022723"/>
    </source>
</evidence>
<evidence type="ECO:0000313" key="11">
    <source>
        <dbReference type="Proteomes" id="UP000008144"/>
    </source>
</evidence>
<accession>A0A1W2WNE5</accession>
<dbReference type="FunFam" id="2.10.110.10:FF:000054">
    <property type="entry name" value="Cysteine-rich protein 1"/>
    <property type="match status" value="1"/>
</dbReference>
<dbReference type="GO" id="GO:0046872">
    <property type="term" value="F:metal ion binding"/>
    <property type="evidence" value="ECO:0007669"/>
    <property type="project" value="UniProtKB-KW"/>
</dbReference>
<organism evidence="10 11">
    <name type="scientific">Ciona intestinalis</name>
    <name type="common">Transparent sea squirt</name>
    <name type="synonym">Ascidia intestinalis</name>
    <dbReference type="NCBI Taxonomy" id="7719"/>
    <lineage>
        <taxon>Eukaryota</taxon>
        <taxon>Metazoa</taxon>
        <taxon>Chordata</taxon>
        <taxon>Tunicata</taxon>
        <taxon>Ascidiacea</taxon>
        <taxon>Phlebobranchia</taxon>
        <taxon>Cionidae</taxon>
        <taxon>Ciona</taxon>
    </lineage>
</organism>
<reference evidence="10" key="3">
    <citation type="submission" date="2025-08" db="UniProtKB">
        <authorList>
            <consortium name="Ensembl"/>
        </authorList>
    </citation>
    <scope>IDENTIFICATION</scope>
</reference>
<dbReference type="CDD" id="cd09401">
    <property type="entry name" value="LIM_TLP_like"/>
    <property type="match status" value="1"/>
</dbReference>
<dbReference type="Ensembl" id="ENSCINT00000035834.1">
    <property type="protein sequence ID" value="ENSCINP00000035257.1"/>
    <property type="gene ID" value="ENSCING00000020443.1"/>
</dbReference>
<dbReference type="GO" id="GO:0007507">
    <property type="term" value="P:heart development"/>
    <property type="evidence" value="ECO:0007669"/>
    <property type="project" value="Ensembl"/>
</dbReference>
<dbReference type="PANTHER" id="PTHR46074">
    <property type="entry name" value="CYSTEINE-RICH PROTEIN CRIP FAMILY MEMBER"/>
    <property type="match status" value="1"/>
</dbReference>
<dbReference type="Proteomes" id="UP000008144">
    <property type="component" value="Chromosome 11"/>
</dbReference>
<dbReference type="InterPro" id="IPR001781">
    <property type="entry name" value="Znf_LIM"/>
</dbReference>
<evidence type="ECO:0000256" key="4">
    <source>
        <dbReference type="ARBA" id="ARBA00022990"/>
    </source>
</evidence>
<dbReference type="SUPFAM" id="SSF57716">
    <property type="entry name" value="Glucocorticoid receptor-like (DNA-binding domain)"/>
    <property type="match status" value="2"/>
</dbReference>
<gene>
    <name evidence="10" type="primary">LOC100180300</name>
</gene>
<dbReference type="Pfam" id="PF00412">
    <property type="entry name" value="LIM"/>
    <property type="match status" value="1"/>
</dbReference>
<keyword evidence="5 8" id="KW-0440">LIM domain</keyword>
<dbReference type="InParanoid" id="H2Y023"/>
<protein>
    <recommendedName>
        <fullName evidence="7">Cysteine-rich protein 1</fullName>
    </recommendedName>
</protein>
<dbReference type="OrthoDB" id="25654at2759"/>
<dbReference type="KEGG" id="cin:100180300"/>
<dbReference type="Gene3D" id="2.10.110.10">
    <property type="entry name" value="Cysteine Rich Protein"/>
    <property type="match status" value="1"/>
</dbReference>
<dbReference type="EMBL" id="EAAA01000784">
    <property type="status" value="NOT_ANNOTATED_CDS"/>
    <property type="molecule type" value="Genomic_DNA"/>
</dbReference>
<feature type="domain" description="LIM zinc-binding" evidence="9">
    <location>
        <begin position="3"/>
        <end position="64"/>
    </location>
</feature>
<dbReference type="GeneID" id="100180300"/>
<keyword evidence="2 8" id="KW-0479">Metal-binding</keyword>
<evidence type="ECO:0000256" key="3">
    <source>
        <dbReference type="ARBA" id="ARBA00022833"/>
    </source>
</evidence>
<keyword evidence="1" id="KW-0488">Methylation</keyword>
<reference evidence="10" key="2">
    <citation type="journal article" date="2008" name="Genome Biol.">
        <title>Improved genome assembly and evidence-based global gene model set for the chordate Ciona intestinalis: new insight into intron and operon populations.</title>
        <authorList>
            <person name="Satou Y."/>
            <person name="Mineta K."/>
            <person name="Ogasawara M."/>
            <person name="Sasakura Y."/>
            <person name="Shoguchi E."/>
            <person name="Ueno K."/>
            <person name="Yamada L."/>
            <person name="Matsumoto J."/>
            <person name="Wasserscheid J."/>
            <person name="Dewar K."/>
            <person name="Wiley G.B."/>
            <person name="Macmil S.L."/>
            <person name="Roe B.A."/>
            <person name="Zeller R.W."/>
            <person name="Hastings K.E."/>
            <person name="Lemaire P."/>
            <person name="Lindquist E."/>
            <person name="Endo T."/>
            <person name="Hotta K."/>
            <person name="Inaba K."/>
        </authorList>
    </citation>
    <scope>NUCLEOTIDE SEQUENCE [LARGE SCALE GENOMIC DNA]</scope>
    <source>
        <strain evidence="10">wild type</strain>
    </source>
</reference>
<dbReference type="PANTHER" id="PTHR46074:SF5">
    <property type="entry name" value="LIM DOMAIN-CONTAINING PROTEIN C"/>
    <property type="match status" value="1"/>
</dbReference>
<evidence type="ECO:0000313" key="10">
    <source>
        <dbReference type="Ensembl" id="ENSCINP00000035257.1"/>
    </source>
</evidence>
<evidence type="ECO:0000256" key="6">
    <source>
        <dbReference type="ARBA" id="ARBA00055254"/>
    </source>
</evidence>
<evidence type="ECO:0000259" key="9">
    <source>
        <dbReference type="PROSITE" id="PS50023"/>
    </source>
</evidence>
<dbReference type="PROSITE" id="PS00478">
    <property type="entry name" value="LIM_DOMAIN_1"/>
    <property type="match status" value="1"/>
</dbReference>
<keyword evidence="3 8" id="KW-0862">Zinc</keyword>
<keyword evidence="11" id="KW-1185">Reference proteome</keyword>
<reference evidence="11" key="1">
    <citation type="journal article" date="2002" name="Science">
        <title>The draft genome of Ciona intestinalis: insights into chordate and vertebrate origins.</title>
        <authorList>
            <person name="Dehal P."/>
            <person name="Satou Y."/>
            <person name="Campbell R.K."/>
            <person name="Chapman J."/>
            <person name="Degnan B."/>
            <person name="De Tomaso A."/>
            <person name="Davidson B."/>
            <person name="Di Gregorio A."/>
            <person name="Gelpke M."/>
            <person name="Goodstein D.M."/>
            <person name="Harafuji N."/>
            <person name="Hastings K.E."/>
            <person name="Ho I."/>
            <person name="Hotta K."/>
            <person name="Huang W."/>
            <person name="Kawashima T."/>
            <person name="Lemaire P."/>
            <person name="Martinez D."/>
            <person name="Meinertzhagen I.A."/>
            <person name="Necula S."/>
            <person name="Nonaka M."/>
            <person name="Putnam N."/>
            <person name="Rash S."/>
            <person name="Saiga H."/>
            <person name="Satake M."/>
            <person name="Terry A."/>
            <person name="Yamada L."/>
            <person name="Wang H.G."/>
            <person name="Awazu S."/>
            <person name="Azumi K."/>
            <person name="Boore J."/>
            <person name="Branno M."/>
            <person name="Chin-Bow S."/>
            <person name="DeSantis R."/>
            <person name="Doyle S."/>
            <person name="Francino P."/>
            <person name="Keys D.N."/>
            <person name="Haga S."/>
            <person name="Hayashi H."/>
            <person name="Hino K."/>
            <person name="Imai K.S."/>
            <person name="Inaba K."/>
            <person name="Kano S."/>
            <person name="Kobayashi K."/>
            <person name="Kobayashi M."/>
            <person name="Lee B.I."/>
            <person name="Makabe K.W."/>
            <person name="Manohar C."/>
            <person name="Matassi G."/>
            <person name="Medina M."/>
            <person name="Mochizuki Y."/>
            <person name="Mount S."/>
            <person name="Morishita T."/>
            <person name="Miura S."/>
            <person name="Nakayama A."/>
            <person name="Nishizaka S."/>
            <person name="Nomoto H."/>
            <person name="Ohta F."/>
            <person name="Oishi K."/>
            <person name="Rigoutsos I."/>
            <person name="Sano M."/>
            <person name="Sasaki A."/>
            <person name="Sasakura Y."/>
            <person name="Shoguchi E."/>
            <person name="Shin-i T."/>
            <person name="Spagnuolo A."/>
            <person name="Stainier D."/>
            <person name="Suzuki M.M."/>
            <person name="Tassy O."/>
            <person name="Takatori N."/>
            <person name="Tokuoka M."/>
            <person name="Yagi K."/>
            <person name="Yoshizaki F."/>
            <person name="Wada S."/>
            <person name="Zhang C."/>
            <person name="Hyatt P.D."/>
            <person name="Larimer F."/>
            <person name="Detter C."/>
            <person name="Doggett N."/>
            <person name="Glavina T."/>
            <person name="Hawkins T."/>
            <person name="Richardson P."/>
            <person name="Lucas S."/>
            <person name="Kohara Y."/>
            <person name="Levine M."/>
            <person name="Satoh N."/>
            <person name="Rokhsar D.S."/>
        </authorList>
    </citation>
    <scope>NUCLEOTIDE SEQUENCE [LARGE SCALE GENOMIC DNA]</scope>
</reference>
<dbReference type="SMART" id="SM00132">
    <property type="entry name" value="LIM"/>
    <property type="match status" value="1"/>
</dbReference>
<evidence type="ECO:0000256" key="8">
    <source>
        <dbReference type="PROSITE-ProRule" id="PRU00125"/>
    </source>
</evidence>
<keyword evidence="4" id="KW-0007">Acetylation</keyword>
<dbReference type="OMA" id="NIPCYSA"/>
<evidence type="ECO:0000256" key="5">
    <source>
        <dbReference type="ARBA" id="ARBA00023038"/>
    </source>
</evidence>
<dbReference type="AlphaFoldDB" id="H2Y023"/>
<evidence type="ECO:0000256" key="7">
    <source>
        <dbReference type="ARBA" id="ARBA00072537"/>
    </source>
</evidence>
<comment type="function">
    <text evidence="6">Seems to have a role in zinc absorption and may function as an intracellular zinc transport protein.</text>
</comment>
<dbReference type="PROSITE" id="PS50023">
    <property type="entry name" value="LIM_DOMAIN_2"/>
    <property type="match status" value="1"/>
</dbReference>